<dbReference type="EMBL" id="CP007035">
    <property type="protein sequence ID" value="AHF18011.1"/>
    <property type="molecule type" value="Genomic_DNA"/>
</dbReference>
<reference evidence="3 4" key="1">
    <citation type="submission" date="2013-12" db="EMBL/GenBank/DDBJ databases">
        <authorList>
            <consortium name="DOE Joint Genome Institute"/>
            <person name="Eisen J."/>
            <person name="Huntemann M."/>
            <person name="Han J."/>
            <person name="Chen A."/>
            <person name="Kyrpides N."/>
            <person name="Mavromatis K."/>
            <person name="Markowitz V."/>
            <person name="Palaniappan K."/>
            <person name="Ivanova N."/>
            <person name="Schaumberg A."/>
            <person name="Pati A."/>
            <person name="Liolios K."/>
            <person name="Nordberg H.P."/>
            <person name="Cantor M.N."/>
            <person name="Hua S.X."/>
            <person name="Woyke T."/>
        </authorList>
    </citation>
    <scope>NUCLEOTIDE SEQUENCE [LARGE SCALE GENOMIC DNA]</scope>
    <source>
        <strain evidence="4">DSM 19437</strain>
    </source>
</reference>
<dbReference type="InterPro" id="IPR011050">
    <property type="entry name" value="Pectin_lyase_fold/virulence"/>
</dbReference>
<dbReference type="AlphaFoldDB" id="W0F9F3"/>
<name>W0F9F3_9BACT</name>
<dbReference type="Proteomes" id="UP000003586">
    <property type="component" value="Chromosome"/>
</dbReference>
<gene>
    <name evidence="3" type="ORF">NIASO_18670</name>
</gene>
<dbReference type="InterPro" id="IPR036116">
    <property type="entry name" value="FN3_sf"/>
</dbReference>
<dbReference type="InterPro" id="IPR032530">
    <property type="entry name" value="DUF4957"/>
</dbReference>
<dbReference type="RefSeq" id="WP_008588081.1">
    <property type="nucleotide sequence ID" value="NZ_CP007035.1"/>
</dbReference>
<evidence type="ECO:0008006" key="5">
    <source>
        <dbReference type="Google" id="ProtNLM"/>
    </source>
</evidence>
<proteinExistence type="predicted"/>
<accession>W0F9F3</accession>
<dbReference type="STRING" id="929713.NIASO_18670"/>
<feature type="domain" description="DUF5123" evidence="2">
    <location>
        <begin position="414"/>
        <end position="539"/>
    </location>
</feature>
<evidence type="ECO:0000259" key="1">
    <source>
        <dbReference type="Pfam" id="PF16318"/>
    </source>
</evidence>
<evidence type="ECO:0000313" key="4">
    <source>
        <dbReference type="Proteomes" id="UP000003586"/>
    </source>
</evidence>
<organism evidence="3 4">
    <name type="scientific">Niabella soli DSM 19437</name>
    <dbReference type="NCBI Taxonomy" id="929713"/>
    <lineage>
        <taxon>Bacteria</taxon>
        <taxon>Pseudomonadati</taxon>
        <taxon>Bacteroidota</taxon>
        <taxon>Chitinophagia</taxon>
        <taxon>Chitinophagales</taxon>
        <taxon>Chitinophagaceae</taxon>
        <taxon>Niabella</taxon>
    </lineage>
</organism>
<dbReference type="SUPFAM" id="SSF49265">
    <property type="entry name" value="Fibronectin type III"/>
    <property type="match status" value="1"/>
</dbReference>
<feature type="domain" description="DUF4957" evidence="1">
    <location>
        <begin position="258"/>
        <end position="400"/>
    </location>
</feature>
<evidence type="ECO:0000259" key="2">
    <source>
        <dbReference type="Pfam" id="PF17161"/>
    </source>
</evidence>
<keyword evidence="4" id="KW-1185">Reference proteome</keyword>
<dbReference type="OrthoDB" id="691503at2"/>
<sequence>MRERSFIKYVLISTAFAAILVASCNKEWKPELAGDAPRLFRPVIKGSLAALGNYIDVAWQQSKETNKYKVELSIDSFKTVANTLDVTDTTAATIDSLLWEQLYEVRVTALHPTDPSKDSRPADFGQIKTPRFPTIVETPASSDVGWTSILFKWRNEGDPVTTVKVINPDNKSVISTVTLSATDISNAYLLIDGLKPATSYTVELYSGTKFRGGNNYTTKEQLSGIILDLQRVDPATVNLGSIVDTVAAGTTIILKRGATYELPSALTFSKSLGIMSGSDPLVSAKAKIGITGISNFNIAANANIAKLAFTDLELYSNDAAGKYLFNPSGTTVNIDELLFDNCIIRDVRGVGRFRGAIVVGKYTIENSIVYNIGGYGVMTVDDATAAVNNFTFNNSTIYNADKFVVSKNNSPGKIIISNSTFYNAVLAGAYIVDYNGTTLYPKSGIEFNNVILGRAKGSTATPPAYDIYGFRVNTATVILSSGNYTTSDFVWKTSTSAMTPSYTPYTKTSADIFTAPDAANFLIKDNGFPGKQTSGDPRWRQ</sequence>
<dbReference type="InterPro" id="IPR033427">
    <property type="entry name" value="DUF5123"/>
</dbReference>
<dbReference type="KEGG" id="nso:NIASO_18670"/>
<dbReference type="SUPFAM" id="SSF51126">
    <property type="entry name" value="Pectin lyase-like"/>
    <property type="match status" value="1"/>
</dbReference>
<dbReference type="Pfam" id="PF17161">
    <property type="entry name" value="DUF5123"/>
    <property type="match status" value="1"/>
</dbReference>
<dbReference type="Pfam" id="PF16318">
    <property type="entry name" value="DUF4957"/>
    <property type="match status" value="1"/>
</dbReference>
<dbReference type="HOGENOM" id="CLU_036289_0_0_10"/>
<protein>
    <recommendedName>
        <fullName evidence="5">DUF5123 domain-containing protein</fullName>
    </recommendedName>
</protein>
<dbReference type="eggNOG" id="ENOG502Z9WI">
    <property type="taxonomic scope" value="Bacteria"/>
</dbReference>
<evidence type="ECO:0000313" key="3">
    <source>
        <dbReference type="EMBL" id="AHF18011.1"/>
    </source>
</evidence>
<dbReference type="PROSITE" id="PS51257">
    <property type="entry name" value="PROKAR_LIPOPROTEIN"/>
    <property type="match status" value="1"/>
</dbReference>